<dbReference type="EMBL" id="JABANM010021487">
    <property type="protein sequence ID" value="KAF4721157.1"/>
    <property type="molecule type" value="Genomic_DNA"/>
</dbReference>
<protein>
    <submittedName>
        <fullName evidence="1">Uncharacterized protein</fullName>
    </submittedName>
</protein>
<dbReference type="AlphaFoldDB" id="A0A7J6NWF8"/>
<reference evidence="3 4" key="1">
    <citation type="submission" date="2020-04" db="EMBL/GenBank/DDBJ databases">
        <title>Perkinsus olseni comparative genomics.</title>
        <authorList>
            <person name="Bogema D.R."/>
        </authorList>
    </citation>
    <scope>NUCLEOTIDE SEQUENCE [LARGE SCALE GENOMIC DNA]</scope>
    <source>
        <strain evidence="1">00978-12</strain>
        <strain evidence="2">ATCC PRA-205</strain>
    </source>
</reference>
<evidence type="ECO:0000313" key="4">
    <source>
        <dbReference type="Proteomes" id="UP000574390"/>
    </source>
</evidence>
<organism evidence="1 3">
    <name type="scientific">Perkinsus olseni</name>
    <name type="common">Perkinsus atlanticus</name>
    <dbReference type="NCBI Taxonomy" id="32597"/>
    <lineage>
        <taxon>Eukaryota</taxon>
        <taxon>Sar</taxon>
        <taxon>Alveolata</taxon>
        <taxon>Perkinsozoa</taxon>
        <taxon>Perkinsea</taxon>
        <taxon>Perkinsida</taxon>
        <taxon>Perkinsidae</taxon>
        <taxon>Perkinsus</taxon>
    </lineage>
</organism>
<dbReference type="InterPro" id="IPR029058">
    <property type="entry name" value="AB_hydrolase_fold"/>
</dbReference>
<gene>
    <name evidence="1" type="ORF">FOZ60_003003</name>
    <name evidence="2" type="ORF">FOZ62_026812</name>
</gene>
<evidence type="ECO:0000313" key="3">
    <source>
        <dbReference type="Proteomes" id="UP000541610"/>
    </source>
</evidence>
<dbReference type="Gene3D" id="3.40.50.1820">
    <property type="entry name" value="alpha/beta hydrolase"/>
    <property type="match status" value="1"/>
</dbReference>
<evidence type="ECO:0000313" key="2">
    <source>
        <dbReference type="EMBL" id="KAF4721157.1"/>
    </source>
</evidence>
<accession>A0A7J6NWF8</accession>
<proteinExistence type="predicted"/>
<evidence type="ECO:0000313" key="1">
    <source>
        <dbReference type="EMBL" id="KAF4688199.1"/>
    </source>
</evidence>
<name>A0A7J6NWF8_PEROL</name>
<dbReference type="OrthoDB" id="424610at2759"/>
<dbReference type="EMBL" id="JABANP010000159">
    <property type="protein sequence ID" value="KAF4688199.1"/>
    <property type="molecule type" value="Genomic_DNA"/>
</dbReference>
<comment type="caution">
    <text evidence="1">The sequence shown here is derived from an EMBL/GenBank/DDBJ whole genome shotgun (WGS) entry which is preliminary data.</text>
</comment>
<sequence>MNACRVTCAMFSENMSSSKYLTLLLCSVKVLTEAMVEHIAGGHVRFQRSALRPIPGKCLENFHDTENCIPIFWNHMVVSAATPKITQELRRLRRDVSGETYYTVELYNVVSSDKGAVHQNQLRVLPQDYVIHTVIDQPNQNRSSYTPQLTVHIVDDVLLPHGVRATSEASSTRRTQEDSIPGMTKFSFDMKVSDSLTITRRYYRHVPQGVPIKGILIQYHSWMITCETWEKRVKPVPLADKYGLILIIACGSEYGWYSSVFRSISGWNAGTCCIQRKDIDDVEYTRIIIKRENKNNLPVFGYGLSNGGMMVESLLCHKVIQGAVSVSGVLALNPGLQGSFKTCDSLYNDASVGPKPPVPRVTSIHCLDDDIVPYKGSVVSPPVHSYFVETLFPRTNRDMRRWAGRFGCQKKVTRKTKIAKWTRLKEWKCPAKKRVVSIKRINCRHYHYTAHLLMKSPQFDPAEWAMKFFLT</sequence>
<dbReference type="Proteomes" id="UP000541610">
    <property type="component" value="Unassembled WGS sequence"/>
</dbReference>
<dbReference type="Proteomes" id="UP000574390">
    <property type="component" value="Unassembled WGS sequence"/>
</dbReference>
<dbReference type="SUPFAM" id="SSF53474">
    <property type="entry name" value="alpha/beta-Hydrolases"/>
    <property type="match status" value="1"/>
</dbReference>